<keyword evidence="3" id="KW-1185">Reference proteome</keyword>
<keyword evidence="2" id="KW-0328">Glycosyltransferase</keyword>
<dbReference type="NCBIfam" id="NF001097">
    <property type="entry name" value="PRK00129.1"/>
    <property type="match status" value="1"/>
</dbReference>
<accession>A0ABW5B5N7</accession>
<dbReference type="CDD" id="cd06223">
    <property type="entry name" value="PRTases_typeI"/>
    <property type="match status" value="1"/>
</dbReference>
<keyword evidence="2" id="KW-0808">Transferase</keyword>
<feature type="domain" description="Phosphoribosyltransferase" evidence="1">
    <location>
        <begin position="8"/>
        <end position="213"/>
    </location>
</feature>
<gene>
    <name evidence="2" type="primary">upp</name>
    <name evidence="2" type="ORF">ACFSKV_01810</name>
</gene>
<dbReference type="InterPro" id="IPR050137">
    <property type="entry name" value="PyrR_bifunctional"/>
</dbReference>
<sequence>MFILNSNNSIANQFLSDLRDINIQKDRFKFRKNLERLGEIMAYEISKCMDYDSVEIETPLKKTKVKRLTNSPVLISVLRAALPFYQGFINYFDHSDSGFVGAYRKEEKSAKKDIEIDFLYQAAPNIEGKEVILIDPMLATGKSFIKTIQHLLVNGKPKMIHIACVIASPEGVSYIQKNLDIPYKLWLGALDENLNENFYIVPGLGDAGDLSFGNKL</sequence>
<comment type="caution">
    <text evidence="2">The sequence shown here is derived from an EMBL/GenBank/DDBJ whole genome shotgun (WGS) entry which is preliminary data.</text>
</comment>
<proteinExistence type="predicted"/>
<dbReference type="PANTHER" id="PTHR11608">
    <property type="entry name" value="BIFUNCTIONAL PROTEIN PYRR"/>
    <property type="match status" value="1"/>
</dbReference>
<protein>
    <submittedName>
        <fullName evidence="2">Uracil phosphoribosyltransferase</fullName>
        <ecNumber evidence="2">2.4.2.9</ecNumber>
    </submittedName>
</protein>
<dbReference type="Gene3D" id="3.40.50.2020">
    <property type="match status" value="1"/>
</dbReference>
<dbReference type="EC" id="2.4.2.9" evidence="2"/>
<organism evidence="2 3">
    <name type="scientific">Shivajiella indica</name>
    <dbReference type="NCBI Taxonomy" id="872115"/>
    <lineage>
        <taxon>Bacteria</taxon>
        <taxon>Pseudomonadati</taxon>
        <taxon>Bacteroidota</taxon>
        <taxon>Cytophagia</taxon>
        <taxon>Cytophagales</taxon>
        <taxon>Cyclobacteriaceae</taxon>
        <taxon>Shivajiella</taxon>
    </lineage>
</organism>
<dbReference type="RefSeq" id="WP_380799916.1">
    <property type="nucleotide sequence ID" value="NZ_JBHUIV010000004.1"/>
</dbReference>
<dbReference type="PANTHER" id="PTHR11608:SF0">
    <property type="entry name" value="BIFUNCTIONAL PROTEIN PYRR"/>
    <property type="match status" value="1"/>
</dbReference>
<name>A0ABW5B5N7_9BACT</name>
<dbReference type="Pfam" id="PF14681">
    <property type="entry name" value="UPRTase"/>
    <property type="match status" value="1"/>
</dbReference>
<evidence type="ECO:0000313" key="2">
    <source>
        <dbReference type="EMBL" id="MFD2200283.1"/>
    </source>
</evidence>
<dbReference type="InterPro" id="IPR000836">
    <property type="entry name" value="PRTase_dom"/>
</dbReference>
<evidence type="ECO:0000313" key="3">
    <source>
        <dbReference type="Proteomes" id="UP001597414"/>
    </source>
</evidence>
<dbReference type="GO" id="GO:0004845">
    <property type="term" value="F:uracil phosphoribosyltransferase activity"/>
    <property type="evidence" value="ECO:0007669"/>
    <property type="project" value="UniProtKB-EC"/>
</dbReference>
<dbReference type="InterPro" id="IPR029057">
    <property type="entry name" value="PRTase-like"/>
</dbReference>
<dbReference type="Proteomes" id="UP001597414">
    <property type="component" value="Unassembled WGS sequence"/>
</dbReference>
<reference evidence="3" key="1">
    <citation type="journal article" date="2019" name="Int. J. Syst. Evol. Microbiol.">
        <title>The Global Catalogue of Microorganisms (GCM) 10K type strain sequencing project: providing services to taxonomists for standard genome sequencing and annotation.</title>
        <authorList>
            <consortium name="The Broad Institute Genomics Platform"/>
            <consortium name="The Broad Institute Genome Sequencing Center for Infectious Disease"/>
            <person name="Wu L."/>
            <person name="Ma J."/>
        </authorList>
    </citation>
    <scope>NUCLEOTIDE SEQUENCE [LARGE SCALE GENOMIC DNA]</scope>
    <source>
        <strain evidence="3">KCTC 19812</strain>
    </source>
</reference>
<evidence type="ECO:0000259" key="1">
    <source>
        <dbReference type="Pfam" id="PF14681"/>
    </source>
</evidence>
<dbReference type="SUPFAM" id="SSF53271">
    <property type="entry name" value="PRTase-like"/>
    <property type="match status" value="1"/>
</dbReference>
<dbReference type="EMBL" id="JBHUIV010000004">
    <property type="protein sequence ID" value="MFD2200283.1"/>
    <property type="molecule type" value="Genomic_DNA"/>
</dbReference>